<feature type="non-terminal residue" evidence="1">
    <location>
        <position position="1"/>
    </location>
</feature>
<evidence type="ECO:0000313" key="1">
    <source>
        <dbReference type="EMBL" id="VEN64600.1"/>
    </source>
</evidence>
<accession>A0A653DY28</accession>
<dbReference type="Proteomes" id="UP000410492">
    <property type="component" value="Unassembled WGS sequence"/>
</dbReference>
<feature type="non-terminal residue" evidence="1">
    <location>
        <position position="76"/>
    </location>
</feature>
<protein>
    <submittedName>
        <fullName evidence="1">Uncharacterized protein</fullName>
    </submittedName>
</protein>
<organism evidence="1 2">
    <name type="scientific">Callosobruchus maculatus</name>
    <name type="common">Southern cowpea weevil</name>
    <name type="synonym">Pulse bruchid</name>
    <dbReference type="NCBI Taxonomy" id="64391"/>
    <lineage>
        <taxon>Eukaryota</taxon>
        <taxon>Metazoa</taxon>
        <taxon>Ecdysozoa</taxon>
        <taxon>Arthropoda</taxon>
        <taxon>Hexapoda</taxon>
        <taxon>Insecta</taxon>
        <taxon>Pterygota</taxon>
        <taxon>Neoptera</taxon>
        <taxon>Endopterygota</taxon>
        <taxon>Coleoptera</taxon>
        <taxon>Polyphaga</taxon>
        <taxon>Cucujiformia</taxon>
        <taxon>Chrysomeloidea</taxon>
        <taxon>Chrysomelidae</taxon>
        <taxon>Bruchinae</taxon>
        <taxon>Bruchini</taxon>
        <taxon>Callosobruchus</taxon>
    </lineage>
</organism>
<dbReference type="AlphaFoldDB" id="A0A653DY28"/>
<gene>
    <name evidence="1" type="ORF">CALMAC_LOCUS21087</name>
</gene>
<reference evidence="1 2" key="1">
    <citation type="submission" date="2019-01" db="EMBL/GenBank/DDBJ databases">
        <authorList>
            <person name="Sayadi A."/>
        </authorList>
    </citation>
    <scope>NUCLEOTIDE SEQUENCE [LARGE SCALE GENOMIC DNA]</scope>
</reference>
<evidence type="ECO:0000313" key="2">
    <source>
        <dbReference type="Proteomes" id="UP000410492"/>
    </source>
</evidence>
<keyword evidence="2" id="KW-1185">Reference proteome</keyword>
<sequence>GRRRSKCEVNIVIVCYCYVAIQNRAYSTIGDEDKRISFSRKWPLSLCHPWKISTVMEIKVRWDCDGKSGREPCKFT</sequence>
<dbReference type="EMBL" id="CAACVG010015594">
    <property type="protein sequence ID" value="VEN64600.1"/>
    <property type="molecule type" value="Genomic_DNA"/>
</dbReference>
<name>A0A653DY28_CALMS</name>
<proteinExistence type="predicted"/>